<dbReference type="Gene3D" id="3.10.310.10">
    <property type="entry name" value="Diaminopimelate Epimerase, Chain A, domain 1"/>
    <property type="match status" value="2"/>
</dbReference>
<feature type="binding site" evidence="8">
    <location>
        <position position="231"/>
    </location>
    <ligand>
        <name>substrate</name>
    </ligand>
</feature>
<feature type="site" description="Could be important to modulate the pK values of the two catalytic cysteine residues" evidence="8">
    <location>
        <position position="200"/>
    </location>
</feature>
<dbReference type="GO" id="GO:0005829">
    <property type="term" value="C:cytosol"/>
    <property type="evidence" value="ECO:0007669"/>
    <property type="project" value="TreeGrafter"/>
</dbReference>
<gene>
    <name evidence="8 10" type="primary">dapF</name>
    <name evidence="11" type="ORF">OERS_16880</name>
    <name evidence="10" type="ORF">OJAG_14570</name>
</gene>
<evidence type="ECO:0000256" key="8">
    <source>
        <dbReference type="HAMAP-Rule" id="MF_00197"/>
    </source>
</evidence>
<feature type="binding site" evidence="8">
    <location>
        <position position="20"/>
    </location>
    <ligand>
        <name>substrate</name>
    </ligand>
</feature>
<comment type="caution">
    <text evidence="10">The sequence shown here is derived from an EMBL/GenBank/DDBJ whole genome shotgun (WGS) entry which is preliminary data.</text>
</comment>
<evidence type="ECO:0000256" key="2">
    <source>
        <dbReference type="ARBA" id="ARBA00010219"/>
    </source>
</evidence>
<reference evidence="11 13" key="2">
    <citation type="submission" date="2016-06" db="EMBL/GenBank/DDBJ databases">
        <title>Genome sequence of Oerskovia enterophila DSM 43852.</title>
        <authorList>
            <person name="Poehlein A."/>
            <person name="Jag V."/>
            <person name="Bengelsdorf F.R."/>
            <person name="Daniel R."/>
            <person name="Duerre P."/>
        </authorList>
    </citation>
    <scope>NUCLEOTIDE SEQUENCE [LARGE SCALE GENOMIC DNA]</scope>
    <source>
        <strain evidence="11 13">DSM 43852</strain>
    </source>
</reference>
<evidence type="ECO:0000256" key="7">
    <source>
        <dbReference type="ARBA" id="ARBA00051712"/>
    </source>
</evidence>
<dbReference type="OrthoDB" id="9805408at2"/>
<comment type="subunit">
    <text evidence="8">Homodimer.</text>
</comment>
<dbReference type="PANTHER" id="PTHR31689">
    <property type="entry name" value="DIAMINOPIMELATE EPIMERASE, CHLOROPLASTIC"/>
    <property type="match status" value="1"/>
</dbReference>
<dbReference type="HAMAP" id="MF_00197">
    <property type="entry name" value="DAP_epimerase"/>
    <property type="match status" value="1"/>
</dbReference>
<dbReference type="PROSITE" id="PS01326">
    <property type="entry name" value="DAP_EPIMERASE"/>
    <property type="match status" value="1"/>
</dbReference>
<keyword evidence="8" id="KW-0963">Cytoplasm</keyword>
<keyword evidence="5 8" id="KW-0457">Lysine biosynthesis</keyword>
<feature type="binding site" evidence="8">
    <location>
        <begin position="268"/>
        <end position="269"/>
    </location>
    <ligand>
        <name>substrate</name>
    </ligand>
</feature>
<evidence type="ECO:0000313" key="10">
    <source>
        <dbReference type="EMBL" id="KZM35888.1"/>
    </source>
</evidence>
<name>A0A161YI80_9CELL</name>
<feature type="binding site" evidence="8">
    <location>
        <position position="84"/>
    </location>
    <ligand>
        <name>substrate</name>
    </ligand>
</feature>
<dbReference type="GO" id="GO:0008837">
    <property type="term" value="F:diaminopimelate epimerase activity"/>
    <property type="evidence" value="ECO:0007669"/>
    <property type="project" value="UniProtKB-UniRule"/>
</dbReference>
<dbReference type="Proteomes" id="UP000093412">
    <property type="component" value="Unassembled WGS sequence"/>
</dbReference>
<reference evidence="10 12" key="1">
    <citation type="submission" date="2016-01" db="EMBL/GenBank/DDBJ databases">
        <title>Genome sequence of Oerskovia enterophila VJag, an agar and cellulose degrading bacterium.</title>
        <authorList>
            <person name="Poehlein A."/>
            <person name="Jag V."/>
            <person name="Bengelsdorf F."/>
            <person name="Duerre P."/>
            <person name="Daniel R."/>
        </authorList>
    </citation>
    <scope>NUCLEOTIDE SEQUENCE [LARGE SCALE GENOMIC DNA]</scope>
    <source>
        <strain evidence="10 12">VJag</strain>
    </source>
</reference>
<accession>A0A161YI80</accession>
<dbReference type="InterPro" id="IPR001653">
    <property type="entry name" value="DAP_epimerase_DapF"/>
</dbReference>
<comment type="subcellular location">
    <subcellularLocation>
        <location evidence="8">Cytoplasm</location>
    </subcellularLocation>
</comment>
<keyword evidence="4 8" id="KW-0028">Amino-acid biosynthesis</keyword>
<evidence type="ECO:0000313" key="11">
    <source>
        <dbReference type="EMBL" id="OCI31561.1"/>
    </source>
</evidence>
<comment type="caution">
    <text evidence="8">Lacks conserved residue(s) required for the propagation of feature annotation.</text>
</comment>
<feature type="active site" description="Proton donor" evidence="8">
    <location>
        <position position="93"/>
    </location>
</feature>
<dbReference type="SUPFAM" id="SSF54506">
    <property type="entry name" value="Diaminopimelate epimerase-like"/>
    <property type="match status" value="2"/>
</dbReference>
<dbReference type="UniPathway" id="UPA00034">
    <property type="reaction ID" value="UER00025"/>
</dbReference>
<feature type="active site" description="Proton acceptor" evidence="8">
    <location>
        <position position="267"/>
    </location>
</feature>
<dbReference type="AlphaFoldDB" id="A0A161YI80"/>
<proteinExistence type="inferred from homology"/>
<dbReference type="PATRIC" id="fig|43678.3.peg.1526"/>
<evidence type="ECO:0000256" key="6">
    <source>
        <dbReference type="ARBA" id="ARBA00023235"/>
    </source>
</evidence>
<sequence>MSLPPPRPTTRFAKGHGTRNDFVLLADLEGSRDLDAEQVRALADRRAGIGGDGVIRLVPTAYVPESAAVLAEDPEAIWFMDYRNADGSIAEMCGNGVRVFAAFAERLGLVDLTPAPTATDDAGSTDGPATSTAPRVLAVGTRAGVKYVRKEAGGWYAVDMGPWFLPGGRTALDEGFDAEVAVKGWEVARPALSVDLGNPHTVLALPHEAELEAADLSEVPVVSPLPPHGTNVELVVPLGEEVSVDGTVVGRLRMRVHERGVGETESCGTGACAAALAVRAWGGPQSPDVWLVDVPGGTVRVTALEGGRVELAGPAEIVFGGEIDLAAFGR</sequence>
<feature type="binding site" evidence="8">
    <location>
        <begin position="94"/>
        <end position="95"/>
    </location>
    <ligand>
        <name>substrate</name>
    </ligand>
</feature>
<dbReference type="PANTHER" id="PTHR31689:SF0">
    <property type="entry name" value="DIAMINOPIMELATE EPIMERASE"/>
    <property type="match status" value="1"/>
</dbReference>
<comment type="function">
    <text evidence="8">Catalyzes the stereoinversion of LL-2,6-diaminopimelate (L,L-DAP) to meso-diaminopimelate (meso-DAP), a precursor of L-lysine and an essential component of the bacterial peptidoglycan.</text>
</comment>
<evidence type="ECO:0000313" key="13">
    <source>
        <dbReference type="Proteomes" id="UP000093412"/>
    </source>
</evidence>
<evidence type="ECO:0000256" key="4">
    <source>
        <dbReference type="ARBA" id="ARBA00022605"/>
    </source>
</evidence>
<dbReference type="InterPro" id="IPR018510">
    <property type="entry name" value="DAP_epimerase_AS"/>
</dbReference>
<comment type="similarity">
    <text evidence="2 8">Belongs to the diaminopimelate epimerase family.</text>
</comment>
<dbReference type="GO" id="GO:0009089">
    <property type="term" value="P:lysine biosynthetic process via diaminopimelate"/>
    <property type="evidence" value="ECO:0007669"/>
    <property type="project" value="UniProtKB-UniRule"/>
</dbReference>
<dbReference type="RefSeq" id="WP_068625424.1">
    <property type="nucleotide sequence ID" value="NZ_LRIE01000064.1"/>
</dbReference>
<evidence type="ECO:0000256" key="5">
    <source>
        <dbReference type="ARBA" id="ARBA00023154"/>
    </source>
</evidence>
<feature type="binding site" evidence="8">
    <location>
        <position position="198"/>
    </location>
    <ligand>
        <name>substrate</name>
    </ligand>
</feature>
<dbReference type="STRING" id="43678.OJAG_14570"/>
<dbReference type="EC" id="5.1.1.7" evidence="3 8"/>
<organism evidence="10 12">
    <name type="scientific">Oerskovia enterophila</name>
    <dbReference type="NCBI Taxonomy" id="43678"/>
    <lineage>
        <taxon>Bacteria</taxon>
        <taxon>Bacillati</taxon>
        <taxon>Actinomycetota</taxon>
        <taxon>Actinomycetes</taxon>
        <taxon>Micrococcales</taxon>
        <taxon>Cellulomonadaceae</taxon>
        <taxon>Oerskovia</taxon>
    </lineage>
</organism>
<comment type="catalytic activity">
    <reaction evidence="7 8">
        <text>(2S,6S)-2,6-diaminopimelate = meso-2,6-diaminopimelate</text>
        <dbReference type="Rhea" id="RHEA:15393"/>
        <dbReference type="ChEBI" id="CHEBI:57609"/>
        <dbReference type="ChEBI" id="CHEBI:57791"/>
        <dbReference type="EC" id="5.1.1.7"/>
    </reaction>
</comment>
<feature type="active site" evidence="9">
    <location>
        <position position="93"/>
    </location>
</feature>
<feature type="site" description="Could be important to modulate the pK values of the two catalytic cysteine residues" evidence="8">
    <location>
        <position position="258"/>
    </location>
</feature>
<dbReference type="EMBL" id="MAQA01000016">
    <property type="protein sequence ID" value="OCI31561.1"/>
    <property type="molecule type" value="Genomic_DNA"/>
</dbReference>
<protein>
    <recommendedName>
        <fullName evidence="3 8">Diaminopimelate epimerase</fullName>
        <shortName evidence="8">DAP epimerase</shortName>
        <ecNumber evidence="3 8">5.1.1.7</ecNumber>
    </recommendedName>
    <alternativeName>
        <fullName evidence="8">PLP-independent amino acid racemase</fullName>
    </alternativeName>
</protein>
<dbReference type="Pfam" id="PF01678">
    <property type="entry name" value="DAP_epimerase"/>
    <property type="match status" value="2"/>
</dbReference>
<evidence type="ECO:0000313" key="12">
    <source>
        <dbReference type="Proteomes" id="UP000076447"/>
    </source>
</evidence>
<dbReference type="Proteomes" id="UP000076447">
    <property type="component" value="Unassembled WGS sequence"/>
</dbReference>
<evidence type="ECO:0000256" key="9">
    <source>
        <dbReference type="PROSITE-ProRule" id="PRU10125"/>
    </source>
</evidence>
<dbReference type="EMBL" id="LRIE01000064">
    <property type="protein sequence ID" value="KZM35888.1"/>
    <property type="molecule type" value="Genomic_DNA"/>
</dbReference>
<evidence type="ECO:0000256" key="1">
    <source>
        <dbReference type="ARBA" id="ARBA00005196"/>
    </source>
</evidence>
<feature type="binding site" evidence="8">
    <location>
        <begin position="258"/>
        <end position="259"/>
    </location>
    <ligand>
        <name>substrate</name>
    </ligand>
</feature>
<keyword evidence="13" id="KW-1185">Reference proteome</keyword>
<comment type="pathway">
    <text evidence="1 8">Amino-acid biosynthesis; L-lysine biosynthesis via DAP pathway; DL-2,6-diaminopimelate from LL-2,6-diaminopimelate: step 1/1.</text>
</comment>
<keyword evidence="6 8" id="KW-0413">Isomerase</keyword>
<evidence type="ECO:0000256" key="3">
    <source>
        <dbReference type="ARBA" id="ARBA00013080"/>
    </source>
</evidence>